<accession>T0F2G9</accession>
<dbReference type="Proteomes" id="UP000015605">
    <property type="component" value="Unassembled WGS sequence"/>
</dbReference>
<evidence type="ECO:0000313" key="2">
    <source>
        <dbReference type="Proteomes" id="UP000015605"/>
    </source>
</evidence>
<gene>
    <name evidence="1" type="ORF">N207_03710</name>
</gene>
<dbReference type="EMBL" id="AUSS01000035">
    <property type="protein sequence ID" value="EPZ92356.1"/>
    <property type="molecule type" value="Genomic_DNA"/>
</dbReference>
<organism evidence="1 2">
    <name type="scientific">Helicobacter pylori UM114</name>
    <dbReference type="NCBI Taxonomy" id="1355531"/>
    <lineage>
        <taxon>Bacteria</taxon>
        <taxon>Pseudomonadati</taxon>
        <taxon>Campylobacterota</taxon>
        <taxon>Epsilonproteobacteria</taxon>
        <taxon>Campylobacterales</taxon>
        <taxon>Helicobacteraceae</taxon>
        <taxon>Helicobacter</taxon>
    </lineage>
</organism>
<name>T0F2G9_HELPX</name>
<protein>
    <submittedName>
        <fullName evidence="1">Uncharacterized protein</fullName>
    </submittedName>
</protein>
<comment type="caution">
    <text evidence="1">The sequence shown here is derived from an EMBL/GenBank/DDBJ whole genome shotgun (WGS) entry which is preliminary data.</text>
</comment>
<proteinExistence type="predicted"/>
<sequence length="31" mass="3582">MEKFCHFFAFDAFCVVLAHKKAFSITTNKEA</sequence>
<evidence type="ECO:0000313" key="1">
    <source>
        <dbReference type="EMBL" id="EPZ92356.1"/>
    </source>
</evidence>
<dbReference type="AlphaFoldDB" id="T0F2G9"/>
<reference evidence="1 2" key="1">
    <citation type="journal article" date="2013" name="Genome Announc.">
        <title>Multiple genome sequences of Helicobacter pylori strains of diverse disease and antibiotic resistance backgrounds from Malaysia.</title>
        <authorList>
            <person name="Rehvathy V."/>
            <person name="Tan M.H."/>
            <person name="Gunaletchumy S.P."/>
            <person name="Teh X."/>
            <person name="Wang S."/>
            <person name="Baybayan P."/>
            <person name="Singh S."/>
            <person name="Ashby M."/>
            <person name="Kaakoush N.O."/>
            <person name="Mitchell H.M."/>
            <person name="Croft L.J."/>
            <person name="Goh K.L."/>
            <person name="Loke M.F."/>
            <person name="Vadivelu J."/>
        </authorList>
    </citation>
    <scope>NUCLEOTIDE SEQUENCE [LARGE SCALE GENOMIC DNA]</scope>
    <source>
        <strain evidence="1 2">UM114</strain>
    </source>
</reference>